<dbReference type="AlphaFoldDB" id="A0AAW1CTE9"/>
<gene>
    <name evidence="7" type="ORF">O3M35_012017</name>
</gene>
<keyword evidence="3" id="KW-0963">Cytoplasm</keyword>
<dbReference type="EMBL" id="JAPXFL010000009">
    <property type="protein sequence ID" value="KAK9501275.1"/>
    <property type="molecule type" value="Genomic_DNA"/>
</dbReference>
<dbReference type="Proteomes" id="UP001461498">
    <property type="component" value="Unassembled WGS sequence"/>
</dbReference>
<dbReference type="GO" id="GO:0005856">
    <property type="term" value="C:cytoskeleton"/>
    <property type="evidence" value="ECO:0007669"/>
    <property type="project" value="UniProtKB-SubCell"/>
</dbReference>
<keyword evidence="5" id="KW-0966">Cell projection</keyword>
<accession>A0AAW1CTE9</accession>
<evidence type="ECO:0000256" key="2">
    <source>
        <dbReference type="ARBA" id="ARBA00004245"/>
    </source>
</evidence>
<dbReference type="PROSITE" id="PS51665">
    <property type="entry name" value="ENKURIN"/>
    <property type="match status" value="1"/>
</dbReference>
<evidence type="ECO:0000256" key="1">
    <source>
        <dbReference type="ARBA" id="ARBA00004138"/>
    </source>
</evidence>
<evidence type="ECO:0000256" key="5">
    <source>
        <dbReference type="ARBA" id="ARBA00023273"/>
    </source>
</evidence>
<evidence type="ECO:0000256" key="3">
    <source>
        <dbReference type="ARBA" id="ARBA00022490"/>
    </source>
</evidence>
<keyword evidence="4" id="KW-0206">Cytoskeleton</keyword>
<dbReference type="Pfam" id="PF13864">
    <property type="entry name" value="Enkurin"/>
    <property type="match status" value="1"/>
</dbReference>
<comment type="caution">
    <text evidence="7">The sequence shown here is derived from an EMBL/GenBank/DDBJ whole genome shotgun (WGS) entry which is preliminary data.</text>
</comment>
<keyword evidence="8" id="KW-1185">Reference proteome</keyword>
<protein>
    <recommendedName>
        <fullName evidence="6">Enkurin domain-containing protein</fullName>
    </recommendedName>
</protein>
<dbReference type="PANTHER" id="PTHR21490">
    <property type="entry name" value="ENKURIN-RELATED"/>
    <property type="match status" value="1"/>
</dbReference>
<dbReference type="InterPro" id="IPR027012">
    <property type="entry name" value="Enkurin_dom"/>
</dbReference>
<evidence type="ECO:0000259" key="6">
    <source>
        <dbReference type="PROSITE" id="PS51665"/>
    </source>
</evidence>
<name>A0AAW1CTE9_9HEMI</name>
<reference evidence="7 8" key="1">
    <citation type="submission" date="2022-12" db="EMBL/GenBank/DDBJ databases">
        <title>Chromosome-level genome assembly of true bugs.</title>
        <authorList>
            <person name="Ma L."/>
            <person name="Li H."/>
        </authorList>
    </citation>
    <scope>NUCLEOTIDE SEQUENCE [LARGE SCALE GENOMIC DNA]</scope>
    <source>
        <strain evidence="7">Lab_2022b</strain>
    </source>
</reference>
<dbReference type="GO" id="GO:0005929">
    <property type="term" value="C:cilium"/>
    <property type="evidence" value="ECO:0007669"/>
    <property type="project" value="UniProtKB-SubCell"/>
</dbReference>
<sequence>MYRSKLRKFIREDVKKRKQCHRTMGFPPDYPRTPPEQFLRKRTRMVRRPVVDVPKPAATTTSKIPTREDWIKIPERPHIDFIVRNIRNAVKSHPKPGPFTNFDTAFCRRVQHRLICTPQFVKQQGFGKVPDYIVKRKKQLVKERESLAKEMAEHIPQPAYRLISPEERKQLLDDLKKTWAEMQKEFQLLPMLVDTPPKIKHKTKMEANLINIENDIKLIEQYQKIYVCNAEKLKTGNDPCVPTNIC</sequence>
<evidence type="ECO:0000256" key="4">
    <source>
        <dbReference type="ARBA" id="ARBA00023212"/>
    </source>
</evidence>
<proteinExistence type="predicted"/>
<organism evidence="7 8">
    <name type="scientific">Rhynocoris fuscipes</name>
    <dbReference type="NCBI Taxonomy" id="488301"/>
    <lineage>
        <taxon>Eukaryota</taxon>
        <taxon>Metazoa</taxon>
        <taxon>Ecdysozoa</taxon>
        <taxon>Arthropoda</taxon>
        <taxon>Hexapoda</taxon>
        <taxon>Insecta</taxon>
        <taxon>Pterygota</taxon>
        <taxon>Neoptera</taxon>
        <taxon>Paraneoptera</taxon>
        <taxon>Hemiptera</taxon>
        <taxon>Heteroptera</taxon>
        <taxon>Panheteroptera</taxon>
        <taxon>Cimicomorpha</taxon>
        <taxon>Reduviidae</taxon>
        <taxon>Harpactorinae</taxon>
        <taxon>Harpactorini</taxon>
        <taxon>Rhynocoris</taxon>
    </lineage>
</organism>
<feature type="domain" description="Enkurin" evidence="6">
    <location>
        <begin position="135"/>
        <end position="227"/>
    </location>
</feature>
<comment type="subcellular location">
    <subcellularLocation>
        <location evidence="1">Cell projection</location>
        <location evidence="1">Cilium</location>
    </subcellularLocation>
    <subcellularLocation>
        <location evidence="2">Cytoplasm</location>
        <location evidence="2">Cytoskeleton</location>
    </subcellularLocation>
</comment>
<dbReference type="InterPro" id="IPR052102">
    <property type="entry name" value="Enkurin_domain-protein"/>
</dbReference>
<evidence type="ECO:0000313" key="8">
    <source>
        <dbReference type="Proteomes" id="UP001461498"/>
    </source>
</evidence>
<evidence type="ECO:0000313" key="7">
    <source>
        <dbReference type="EMBL" id="KAK9501275.1"/>
    </source>
</evidence>